<gene>
    <name evidence="1" type="ordered locus">DEHA2E12012g</name>
</gene>
<proteinExistence type="predicted"/>
<dbReference type="VEuPathDB" id="FungiDB:DEHA2E12012g"/>
<dbReference type="AlphaFoldDB" id="Q6BPP0"/>
<protein>
    <submittedName>
        <fullName evidence="1">DEHA2E12012p</fullName>
    </submittedName>
</protein>
<dbReference type="InParanoid" id="Q6BPP0"/>
<accession>Q6BPP0</accession>
<name>Q6BPP0_DEBHA</name>
<organism evidence="1 2">
    <name type="scientific">Debaryomyces hansenii (strain ATCC 36239 / CBS 767 / BCRC 21394 / JCM 1990 / NBRC 0083 / IGC 2968)</name>
    <name type="common">Yeast</name>
    <name type="synonym">Torulaspora hansenii</name>
    <dbReference type="NCBI Taxonomy" id="284592"/>
    <lineage>
        <taxon>Eukaryota</taxon>
        <taxon>Fungi</taxon>
        <taxon>Dikarya</taxon>
        <taxon>Ascomycota</taxon>
        <taxon>Saccharomycotina</taxon>
        <taxon>Pichiomycetes</taxon>
        <taxon>Debaryomycetaceae</taxon>
        <taxon>Debaryomyces</taxon>
    </lineage>
</organism>
<dbReference type="HOGENOM" id="CLU_2849648_0_0_1"/>
<reference evidence="1 2" key="1">
    <citation type="journal article" date="2004" name="Nature">
        <title>Genome evolution in yeasts.</title>
        <authorList>
            <consortium name="Genolevures"/>
            <person name="Dujon B."/>
            <person name="Sherman D."/>
            <person name="Fischer G."/>
            <person name="Durrens P."/>
            <person name="Casaregola S."/>
            <person name="Lafontaine I."/>
            <person name="de Montigny J."/>
            <person name="Marck C."/>
            <person name="Neuveglise C."/>
            <person name="Talla E."/>
            <person name="Goffard N."/>
            <person name="Frangeul L."/>
            <person name="Aigle M."/>
            <person name="Anthouard V."/>
            <person name="Babour A."/>
            <person name="Barbe V."/>
            <person name="Barnay S."/>
            <person name="Blanchin S."/>
            <person name="Beckerich J.M."/>
            <person name="Beyne E."/>
            <person name="Bleykasten C."/>
            <person name="Boisrame A."/>
            <person name="Boyer J."/>
            <person name="Cattolico L."/>
            <person name="Confanioleri F."/>
            <person name="de Daruvar A."/>
            <person name="Despons L."/>
            <person name="Fabre E."/>
            <person name="Fairhead C."/>
            <person name="Ferry-Dumazet H."/>
            <person name="Groppi A."/>
            <person name="Hantraye F."/>
            <person name="Hennequin C."/>
            <person name="Jauniaux N."/>
            <person name="Joyet P."/>
            <person name="Kachouri R."/>
            <person name="Kerrest A."/>
            <person name="Koszul R."/>
            <person name="Lemaire M."/>
            <person name="Lesur I."/>
            <person name="Ma L."/>
            <person name="Muller H."/>
            <person name="Nicaud J.M."/>
            <person name="Nikolski M."/>
            <person name="Oztas S."/>
            <person name="Ozier-Kalogeropoulos O."/>
            <person name="Pellenz S."/>
            <person name="Potier S."/>
            <person name="Richard G.F."/>
            <person name="Straub M.L."/>
            <person name="Suleau A."/>
            <person name="Swennene D."/>
            <person name="Tekaia F."/>
            <person name="Wesolowski-Louvel M."/>
            <person name="Westhof E."/>
            <person name="Wirth B."/>
            <person name="Zeniou-Meyer M."/>
            <person name="Zivanovic I."/>
            <person name="Bolotin-Fukuhara M."/>
            <person name="Thierry A."/>
            <person name="Bouchier C."/>
            <person name="Caudron B."/>
            <person name="Scarpelli C."/>
            <person name="Gaillardin C."/>
            <person name="Weissenbach J."/>
            <person name="Wincker P."/>
            <person name="Souciet J.L."/>
        </authorList>
    </citation>
    <scope>NUCLEOTIDE SEQUENCE [LARGE SCALE GENOMIC DNA]</scope>
    <source>
        <strain evidence="2">ATCC 36239 / CBS 767 / BCRC 21394 / JCM 1990 / NBRC 0083 / IGC 2968</strain>
    </source>
</reference>
<keyword evidence="2" id="KW-1185">Reference proteome</keyword>
<dbReference type="GeneID" id="2902205"/>
<sequence length="65" mass="7272">MVWAPHFYFKTSSKLDNSYGIGDPNKVQSALKTCDGNFEGRTFEYSATMLDTAVTKYMASPQNIP</sequence>
<evidence type="ECO:0000313" key="2">
    <source>
        <dbReference type="Proteomes" id="UP000000599"/>
    </source>
</evidence>
<dbReference type="KEGG" id="dha:DEHA2E12012g"/>
<dbReference type="EMBL" id="CR382137">
    <property type="protein sequence ID" value="CAG88069.2"/>
    <property type="molecule type" value="Genomic_DNA"/>
</dbReference>
<dbReference type="Proteomes" id="UP000000599">
    <property type="component" value="Chromosome E"/>
</dbReference>
<dbReference type="RefSeq" id="XP_459830.2">
    <property type="nucleotide sequence ID" value="XM_459830.1"/>
</dbReference>
<evidence type="ECO:0000313" key="1">
    <source>
        <dbReference type="EMBL" id="CAG88069.2"/>
    </source>
</evidence>